<feature type="transmembrane region" description="Helical" evidence="2">
    <location>
        <begin position="241"/>
        <end position="260"/>
    </location>
</feature>
<sequence>MRSPEPEKPAPGKGTPQSDGATSAAPAAPRTTYGRLGWVDAAKGLCILLVVAGHAIINLNNNGFATGIWEEINLVIGPVRMPLFFLLSGLFAAKALSESWRKFADRRIWVMLWLLVLWVPIREIWLAMIPRTTVDHSDDITAPAGLDPENWGPMVGRMLEAVQGPPSYLWFLYALALFAVLSKATRRVHPVLQILVAGVVAIYTPVLDLGWPWNDILHTYVFYLVGMYAAPWIHRVARLRSLPVILGSTAVYTAVGLRIYTTNDHFNLGLNGPVRLFLASVGIIAVISAVSALEGSPLLRPLIAVGSRTLPVFIMHIMVLATVIFVADLVLPGDPGLPLQPLILAAIVVTLCLGLHKLLTACGFEWLFRRAAWTRQWYLRQVSRSSAA</sequence>
<gene>
    <name evidence="4" type="ORF">CVAR292_00934</name>
</gene>
<evidence type="ECO:0000259" key="3">
    <source>
        <dbReference type="Pfam" id="PF01757"/>
    </source>
</evidence>
<feature type="transmembrane region" description="Helical" evidence="2">
    <location>
        <begin position="272"/>
        <end position="293"/>
    </location>
</feature>
<feature type="transmembrane region" description="Helical" evidence="2">
    <location>
        <begin position="36"/>
        <end position="57"/>
    </location>
</feature>
<proteinExistence type="predicted"/>
<feature type="transmembrane region" description="Helical" evidence="2">
    <location>
        <begin position="217"/>
        <end position="234"/>
    </location>
</feature>
<organism evidence="4 5">
    <name type="scientific">Corynebacterium variabile</name>
    <dbReference type="NCBI Taxonomy" id="1727"/>
    <lineage>
        <taxon>Bacteria</taxon>
        <taxon>Bacillati</taxon>
        <taxon>Actinomycetota</taxon>
        <taxon>Actinomycetes</taxon>
        <taxon>Mycobacteriales</taxon>
        <taxon>Corynebacteriaceae</taxon>
        <taxon>Corynebacterium</taxon>
    </lineage>
</organism>
<dbReference type="Proteomes" id="UP000182498">
    <property type="component" value="Unassembled WGS sequence"/>
</dbReference>
<feature type="transmembrane region" description="Helical" evidence="2">
    <location>
        <begin position="191"/>
        <end position="211"/>
    </location>
</feature>
<dbReference type="GO" id="GO:0016747">
    <property type="term" value="F:acyltransferase activity, transferring groups other than amino-acyl groups"/>
    <property type="evidence" value="ECO:0007669"/>
    <property type="project" value="InterPro"/>
</dbReference>
<evidence type="ECO:0000256" key="1">
    <source>
        <dbReference type="SAM" id="MobiDB-lite"/>
    </source>
</evidence>
<keyword evidence="2" id="KW-0472">Membrane</keyword>
<dbReference type="InterPro" id="IPR052734">
    <property type="entry name" value="Nod_factor_acetyltransferase"/>
</dbReference>
<evidence type="ECO:0000313" key="5">
    <source>
        <dbReference type="Proteomes" id="UP000182498"/>
    </source>
</evidence>
<dbReference type="EMBL" id="FAUH01000005">
    <property type="protein sequence ID" value="CUU65605.1"/>
    <property type="molecule type" value="Genomic_DNA"/>
</dbReference>
<feature type="compositionally biased region" description="Basic and acidic residues" evidence="1">
    <location>
        <begin position="1"/>
        <end position="10"/>
    </location>
</feature>
<evidence type="ECO:0000256" key="2">
    <source>
        <dbReference type="SAM" id="Phobius"/>
    </source>
</evidence>
<keyword evidence="2" id="KW-0812">Transmembrane</keyword>
<dbReference type="OrthoDB" id="4394033at2"/>
<feature type="transmembrane region" description="Helical" evidence="2">
    <location>
        <begin position="167"/>
        <end position="184"/>
    </location>
</feature>
<feature type="transmembrane region" description="Helical" evidence="2">
    <location>
        <begin position="343"/>
        <end position="368"/>
    </location>
</feature>
<dbReference type="AlphaFoldDB" id="A0A0X2NJD9"/>
<keyword evidence="2" id="KW-1133">Transmembrane helix</keyword>
<feature type="transmembrane region" description="Helical" evidence="2">
    <location>
        <begin position="313"/>
        <end position="331"/>
    </location>
</feature>
<accession>A0A0X2NJD9</accession>
<keyword evidence="5" id="KW-1185">Reference proteome</keyword>
<feature type="region of interest" description="Disordered" evidence="1">
    <location>
        <begin position="1"/>
        <end position="27"/>
    </location>
</feature>
<dbReference type="PANTHER" id="PTHR37312">
    <property type="entry name" value="MEMBRANE-BOUND ACYLTRANSFERASE YKRP-RELATED"/>
    <property type="match status" value="1"/>
</dbReference>
<name>A0A0X2NJD9_9CORY</name>
<dbReference type="RefSeq" id="WP_073883732.1">
    <property type="nucleotide sequence ID" value="NZ_FAUH01000005.1"/>
</dbReference>
<dbReference type="Pfam" id="PF01757">
    <property type="entry name" value="Acyl_transf_3"/>
    <property type="match status" value="1"/>
</dbReference>
<feature type="transmembrane region" description="Helical" evidence="2">
    <location>
        <begin position="77"/>
        <end position="96"/>
    </location>
</feature>
<dbReference type="InterPro" id="IPR002656">
    <property type="entry name" value="Acyl_transf_3_dom"/>
</dbReference>
<evidence type="ECO:0000313" key="4">
    <source>
        <dbReference type="EMBL" id="CUU65605.1"/>
    </source>
</evidence>
<protein>
    <submittedName>
        <fullName evidence="4">Predicted membrane protein</fullName>
    </submittedName>
</protein>
<feature type="domain" description="Acyltransferase 3" evidence="3">
    <location>
        <begin position="37"/>
        <end position="353"/>
    </location>
</feature>
<reference evidence="5" key="1">
    <citation type="submission" date="2015-11" db="EMBL/GenBank/DDBJ databases">
        <authorList>
            <person name="Dugat-Bony E."/>
        </authorList>
    </citation>
    <scope>NUCLEOTIDE SEQUENCE [LARGE SCALE GENOMIC DNA]</scope>
    <source>
        <strain evidence="5">Mu292</strain>
    </source>
</reference>
<feature type="transmembrane region" description="Helical" evidence="2">
    <location>
        <begin position="108"/>
        <end position="128"/>
    </location>
</feature>
<dbReference type="PANTHER" id="PTHR37312:SF1">
    <property type="entry name" value="MEMBRANE-BOUND ACYLTRANSFERASE YKRP-RELATED"/>
    <property type="match status" value="1"/>
</dbReference>